<dbReference type="RefSeq" id="WP_344705073.1">
    <property type="nucleotide sequence ID" value="NZ_BAAAZT010000077.1"/>
</dbReference>
<comment type="caution">
    <text evidence="5">The sequence shown here is derived from an EMBL/GenBank/DDBJ whole genome shotgun (WGS) entry which is preliminary data.</text>
</comment>
<evidence type="ECO:0000313" key="6">
    <source>
        <dbReference type="Proteomes" id="UP001500133"/>
    </source>
</evidence>
<dbReference type="InterPro" id="IPR024930">
    <property type="entry name" value="Skp_dom_sf"/>
</dbReference>
<evidence type="ECO:0000256" key="3">
    <source>
        <dbReference type="SAM" id="Coils"/>
    </source>
</evidence>
<evidence type="ECO:0000313" key="5">
    <source>
        <dbReference type="EMBL" id="GAA3911073.1"/>
    </source>
</evidence>
<sequence>MRKRIAVAALLIVTAPVYAAQVAVLDWRAALMNTDSAQSSLSRLQNEVGTQQRQAKQLGGELKRLQQRLQSEGDVLSDAQRQELIGELQQKGSRFETLRREVLTAQQRSEQQFLERAEPTLEKAVDRVIERHGIDVLVEPQGVLHSSMDLPNLTDEVTQEFNALN</sequence>
<evidence type="ECO:0000256" key="1">
    <source>
        <dbReference type="ARBA" id="ARBA00009091"/>
    </source>
</evidence>
<dbReference type="SMART" id="SM00935">
    <property type="entry name" value="OmpH"/>
    <property type="match status" value="1"/>
</dbReference>
<keyword evidence="3" id="KW-0175">Coiled coil</keyword>
<feature type="signal peptide" evidence="4">
    <location>
        <begin position="1"/>
        <end position="19"/>
    </location>
</feature>
<gene>
    <name evidence="5" type="ORF">GCM10022228_22850</name>
</gene>
<reference evidence="6" key="1">
    <citation type="journal article" date="2019" name="Int. J. Syst. Evol. Microbiol.">
        <title>The Global Catalogue of Microorganisms (GCM) 10K type strain sequencing project: providing services to taxonomists for standard genome sequencing and annotation.</title>
        <authorList>
            <consortium name="The Broad Institute Genomics Platform"/>
            <consortium name="The Broad Institute Genome Sequencing Center for Infectious Disease"/>
            <person name="Wu L."/>
            <person name="Ma J."/>
        </authorList>
    </citation>
    <scope>NUCLEOTIDE SEQUENCE [LARGE SCALE GENOMIC DNA]</scope>
    <source>
        <strain evidence="6">JCM 16914</strain>
    </source>
</reference>
<evidence type="ECO:0008006" key="7">
    <source>
        <dbReference type="Google" id="ProtNLM"/>
    </source>
</evidence>
<dbReference type="SUPFAM" id="SSF111384">
    <property type="entry name" value="OmpH-like"/>
    <property type="match status" value="1"/>
</dbReference>
<keyword evidence="2 4" id="KW-0732">Signal</keyword>
<dbReference type="PANTHER" id="PTHR35089:SF1">
    <property type="entry name" value="CHAPERONE PROTEIN SKP"/>
    <property type="match status" value="1"/>
</dbReference>
<proteinExistence type="inferred from homology"/>
<dbReference type="PANTHER" id="PTHR35089">
    <property type="entry name" value="CHAPERONE PROTEIN SKP"/>
    <property type="match status" value="1"/>
</dbReference>
<evidence type="ECO:0000256" key="4">
    <source>
        <dbReference type="SAM" id="SignalP"/>
    </source>
</evidence>
<dbReference type="Pfam" id="PF03938">
    <property type="entry name" value="OmpH"/>
    <property type="match status" value="1"/>
</dbReference>
<protein>
    <recommendedName>
        <fullName evidence="7">OmpH family outer membrane protein</fullName>
    </recommendedName>
</protein>
<comment type="similarity">
    <text evidence="1">Belongs to the Skp family.</text>
</comment>
<name>A0ABP7M3C0_9GAMM</name>
<organism evidence="5 6">
    <name type="scientific">Halomonas cibimaris</name>
    <dbReference type="NCBI Taxonomy" id="657012"/>
    <lineage>
        <taxon>Bacteria</taxon>
        <taxon>Pseudomonadati</taxon>
        <taxon>Pseudomonadota</taxon>
        <taxon>Gammaproteobacteria</taxon>
        <taxon>Oceanospirillales</taxon>
        <taxon>Halomonadaceae</taxon>
        <taxon>Halomonas</taxon>
    </lineage>
</organism>
<evidence type="ECO:0000256" key="2">
    <source>
        <dbReference type="ARBA" id="ARBA00022729"/>
    </source>
</evidence>
<dbReference type="Gene3D" id="3.30.910.20">
    <property type="entry name" value="Skp domain"/>
    <property type="match status" value="1"/>
</dbReference>
<feature type="chain" id="PRO_5047127243" description="OmpH family outer membrane protein" evidence="4">
    <location>
        <begin position="20"/>
        <end position="165"/>
    </location>
</feature>
<dbReference type="EMBL" id="BAAAZT010000077">
    <property type="protein sequence ID" value="GAA3911073.1"/>
    <property type="molecule type" value="Genomic_DNA"/>
</dbReference>
<keyword evidence="6" id="KW-1185">Reference proteome</keyword>
<dbReference type="Proteomes" id="UP001500133">
    <property type="component" value="Unassembled WGS sequence"/>
</dbReference>
<dbReference type="InterPro" id="IPR005632">
    <property type="entry name" value="Chaperone_Skp"/>
</dbReference>
<accession>A0ABP7M3C0</accession>
<feature type="coiled-coil region" evidence="3">
    <location>
        <begin position="41"/>
        <end position="82"/>
    </location>
</feature>